<proteinExistence type="predicted"/>
<reference evidence="1" key="1">
    <citation type="submission" date="2015-08" db="EMBL/GenBank/DDBJ databases">
        <title>Identification of fusaricidin-type compound of Paenibacillus polymyxa A21 and its antagonistic activity against Botrytis cinerea on tomato.</title>
        <authorList>
            <person name="Wu H."/>
        </authorList>
    </citation>
    <scope>NUCLEOTIDE SEQUENCE</scope>
    <source>
        <strain evidence="1">A21</strain>
    </source>
</reference>
<dbReference type="AlphaFoldDB" id="A0A0X9LB68"/>
<protein>
    <submittedName>
        <fullName evidence="1">Uncharacterized protein</fullName>
    </submittedName>
</protein>
<sequence length="132" mass="15979">MFVHKALSTSPRENDLQRYKEVGCLHSLEQYEAPERCFHRCVVYLPPRSMHSLPDHKIQRWRRMTASREYPSRTGYFPRFLIQHDRWRAGTYFMNMETIAPSVDHSPQRRMLRLIMFGCNRLIHKSRDNDKQ</sequence>
<dbReference type="EMBL" id="KT377184">
    <property type="protein sequence ID" value="ALZ48572.1"/>
    <property type="molecule type" value="Genomic_DNA"/>
</dbReference>
<evidence type="ECO:0000313" key="1">
    <source>
        <dbReference type="EMBL" id="ALZ48572.1"/>
    </source>
</evidence>
<name>A0A0X9LB68_PAEPO</name>
<accession>A0A0X9LB68</accession>
<organism evidence="1">
    <name type="scientific">Paenibacillus polymyxa</name>
    <name type="common">Bacillus polymyxa</name>
    <dbReference type="NCBI Taxonomy" id="1406"/>
    <lineage>
        <taxon>Bacteria</taxon>
        <taxon>Bacillati</taxon>
        <taxon>Bacillota</taxon>
        <taxon>Bacilli</taxon>
        <taxon>Bacillales</taxon>
        <taxon>Paenibacillaceae</taxon>
        <taxon>Paenibacillus</taxon>
    </lineage>
</organism>